<dbReference type="PROSITE" id="PS51154">
    <property type="entry name" value="MACRO"/>
    <property type="match status" value="1"/>
</dbReference>
<accession>A0A3V7Z1E1</accession>
<dbReference type="Gene3D" id="3.40.220.10">
    <property type="entry name" value="Leucine Aminopeptidase, subunit E, domain 1"/>
    <property type="match status" value="1"/>
</dbReference>
<gene>
    <name evidence="2" type="ORF">D9O31_22355</name>
</gene>
<dbReference type="Pfam" id="PF01661">
    <property type="entry name" value="Macro"/>
    <property type="match status" value="1"/>
</dbReference>
<dbReference type="EMBL" id="RWAH01000031">
    <property type="protein sequence ID" value="MMS79183.1"/>
    <property type="molecule type" value="Genomic_DNA"/>
</dbReference>
<dbReference type="SMART" id="SM00506">
    <property type="entry name" value="A1pp"/>
    <property type="match status" value="1"/>
</dbReference>
<dbReference type="InterPro" id="IPR002589">
    <property type="entry name" value="Macro_dom"/>
</dbReference>
<dbReference type="CDD" id="cd02908">
    <property type="entry name" value="Macro_OAADPr_deacetylase"/>
    <property type="match status" value="1"/>
</dbReference>
<sequence>MLYIRQGDITRFTGDAIVNAASTRLHRGGGVCGAIHRAAGPQLLAACKSHIRRHGRLPVGTAVLTPPGKLPCRSVIHATGPHWLFGLYAERQDALLAQAYLRSLTLARENGFRSIAFPCISTGHYFYPHKRAADTALRTIVSFLTDTAPDMDVHCFCFSKRDFLIYRRIQDNKIHGEYPKI</sequence>
<dbReference type="SUPFAM" id="SSF52949">
    <property type="entry name" value="Macro domain-like"/>
    <property type="match status" value="1"/>
</dbReference>
<organism evidence="2">
    <name type="scientific">Salmonella enterica</name>
    <name type="common">Salmonella choleraesuis</name>
    <dbReference type="NCBI Taxonomy" id="28901"/>
    <lineage>
        <taxon>Bacteria</taxon>
        <taxon>Pseudomonadati</taxon>
        <taxon>Pseudomonadota</taxon>
        <taxon>Gammaproteobacteria</taxon>
        <taxon>Enterobacterales</taxon>
        <taxon>Enterobacteriaceae</taxon>
        <taxon>Salmonella</taxon>
    </lineage>
</organism>
<feature type="domain" description="Macro" evidence="1">
    <location>
        <begin position="1"/>
        <end position="174"/>
    </location>
</feature>
<comment type="caution">
    <text evidence="2">The sequence shown here is derived from an EMBL/GenBank/DDBJ whole genome shotgun (WGS) entry which is preliminary data.</text>
</comment>
<dbReference type="AlphaFoldDB" id="A0A3V7Z1E1"/>
<evidence type="ECO:0000259" key="1">
    <source>
        <dbReference type="PROSITE" id="PS51154"/>
    </source>
</evidence>
<dbReference type="PANTHER" id="PTHR11106">
    <property type="entry name" value="GANGLIOSIDE INDUCED DIFFERENTIATION ASSOCIATED PROTEIN 2-RELATED"/>
    <property type="match status" value="1"/>
</dbReference>
<dbReference type="PANTHER" id="PTHR11106:SF27">
    <property type="entry name" value="MACRO DOMAIN-CONTAINING PROTEIN"/>
    <property type="match status" value="1"/>
</dbReference>
<dbReference type="Proteomes" id="UP000839526">
    <property type="component" value="Unassembled WGS sequence"/>
</dbReference>
<dbReference type="InterPro" id="IPR043472">
    <property type="entry name" value="Macro_dom-like"/>
</dbReference>
<evidence type="ECO:0000313" key="2">
    <source>
        <dbReference type="EMBL" id="MMS79183.1"/>
    </source>
</evidence>
<name>A0A3V7Z1E1_SALER</name>
<reference evidence="2" key="1">
    <citation type="submission" date="2018-10" db="EMBL/GenBank/DDBJ databases">
        <authorList>
            <consortium name="PulseNet: The National Subtyping Network for Foodborne Disease Surveillance"/>
            <person name="Tarr C.L."/>
            <person name="Trees E."/>
            <person name="Katz L.S."/>
            <person name="Carleton-Romer H.A."/>
            <person name="Stroika S."/>
            <person name="Kucerova Z."/>
            <person name="Roache K.F."/>
            <person name="Sabol A.L."/>
            <person name="Besser J."/>
            <person name="Gerner-Smidt P."/>
        </authorList>
    </citation>
    <scope>NUCLEOTIDE SEQUENCE [LARGE SCALE GENOMIC DNA]</scope>
    <source>
        <strain evidence="2">PNUSAS052121</strain>
    </source>
</reference>
<protein>
    <submittedName>
        <fullName evidence="2">O-acetyl-ADP-ribose deacetylase</fullName>
    </submittedName>
</protein>
<proteinExistence type="predicted"/>